<dbReference type="Pfam" id="PF08818">
    <property type="entry name" value="DUF1801"/>
    <property type="match status" value="1"/>
</dbReference>
<organism evidence="2 3">
    <name type="scientific">Candidatus Enterococcus avicola</name>
    <dbReference type="NCBI Taxonomy" id="2838561"/>
    <lineage>
        <taxon>Bacteria</taxon>
        <taxon>Bacillati</taxon>
        <taxon>Bacillota</taxon>
        <taxon>Bacilli</taxon>
        <taxon>Lactobacillales</taxon>
        <taxon>Enterococcaceae</taxon>
        <taxon>Enterococcus</taxon>
    </lineage>
</organism>
<dbReference type="SUPFAM" id="SSF159888">
    <property type="entry name" value="YdhG-like"/>
    <property type="match status" value="1"/>
</dbReference>
<name>A0A9D2F6A5_9ENTE</name>
<gene>
    <name evidence="2" type="ORF">IAA20_04725</name>
</gene>
<evidence type="ECO:0000259" key="1">
    <source>
        <dbReference type="Pfam" id="PF08818"/>
    </source>
</evidence>
<reference evidence="2" key="1">
    <citation type="journal article" date="2021" name="PeerJ">
        <title>Extensive microbial diversity within the chicken gut microbiome revealed by metagenomics and culture.</title>
        <authorList>
            <person name="Gilroy R."/>
            <person name="Ravi A."/>
            <person name="Getino M."/>
            <person name="Pursley I."/>
            <person name="Horton D.L."/>
            <person name="Alikhan N.F."/>
            <person name="Baker D."/>
            <person name="Gharbi K."/>
            <person name="Hall N."/>
            <person name="Watson M."/>
            <person name="Adriaenssens E.M."/>
            <person name="Foster-Nyarko E."/>
            <person name="Jarju S."/>
            <person name="Secka A."/>
            <person name="Antonio M."/>
            <person name="Oren A."/>
            <person name="Chaudhuri R.R."/>
            <person name="La Ragione R."/>
            <person name="Hildebrand F."/>
            <person name="Pallen M.J."/>
        </authorList>
    </citation>
    <scope>NUCLEOTIDE SEQUENCE</scope>
    <source>
        <strain evidence="2">CHK172-16539</strain>
    </source>
</reference>
<accession>A0A9D2F6A5</accession>
<dbReference type="InterPro" id="IPR014922">
    <property type="entry name" value="YdhG-like"/>
</dbReference>
<dbReference type="EMBL" id="DXBN01000105">
    <property type="protein sequence ID" value="HIZ53225.1"/>
    <property type="molecule type" value="Genomic_DNA"/>
</dbReference>
<protein>
    <submittedName>
        <fullName evidence="2">DUF1801 domain-containing protein</fullName>
    </submittedName>
</protein>
<proteinExistence type="predicted"/>
<evidence type="ECO:0000313" key="2">
    <source>
        <dbReference type="EMBL" id="HIZ53225.1"/>
    </source>
</evidence>
<dbReference type="Proteomes" id="UP000824063">
    <property type="component" value="Unassembled WGS sequence"/>
</dbReference>
<evidence type="ECO:0000313" key="3">
    <source>
        <dbReference type="Proteomes" id="UP000824063"/>
    </source>
</evidence>
<feature type="domain" description="YdhG-like" evidence="1">
    <location>
        <begin position="18"/>
        <end position="127"/>
    </location>
</feature>
<sequence>MHISADSIEELITQSEHQELFQLLDEWMIVTFPQLNRRLIQTPTITFIAYGDLANANPDDPFSSIVALAPQKNNLSFYITGEKNGEPILANYADLFPKSAMGKTCLRLRNTKKLDLTVLEAIINDAITWNATQITDK</sequence>
<reference evidence="2" key="2">
    <citation type="submission" date="2021-04" db="EMBL/GenBank/DDBJ databases">
        <authorList>
            <person name="Gilroy R."/>
        </authorList>
    </citation>
    <scope>NUCLEOTIDE SEQUENCE</scope>
    <source>
        <strain evidence="2">CHK172-16539</strain>
    </source>
</reference>
<comment type="caution">
    <text evidence="2">The sequence shown here is derived from an EMBL/GenBank/DDBJ whole genome shotgun (WGS) entry which is preliminary data.</text>
</comment>
<dbReference type="AlphaFoldDB" id="A0A9D2F6A5"/>